<dbReference type="Pfam" id="PF12044">
    <property type="entry name" value="Metallopep"/>
    <property type="match status" value="1"/>
</dbReference>
<reference evidence="3" key="1">
    <citation type="submission" date="2017-02" db="UniProtKB">
        <authorList>
            <consortium name="WormBaseParasite"/>
        </authorList>
    </citation>
    <scope>IDENTIFICATION</scope>
</reference>
<evidence type="ECO:0000313" key="2">
    <source>
        <dbReference type="Proteomes" id="UP000274131"/>
    </source>
</evidence>
<organism evidence="3">
    <name type="scientific">Enterobius vermicularis</name>
    <name type="common">Human pinworm</name>
    <dbReference type="NCBI Taxonomy" id="51028"/>
    <lineage>
        <taxon>Eukaryota</taxon>
        <taxon>Metazoa</taxon>
        <taxon>Ecdysozoa</taxon>
        <taxon>Nematoda</taxon>
        <taxon>Chromadorea</taxon>
        <taxon>Rhabditida</taxon>
        <taxon>Spirurina</taxon>
        <taxon>Oxyuridomorpha</taxon>
        <taxon>Oxyuroidea</taxon>
        <taxon>Oxyuridae</taxon>
        <taxon>Enterobius</taxon>
    </lineage>
</organism>
<evidence type="ECO:0000313" key="1">
    <source>
        <dbReference type="EMBL" id="VDD86537.1"/>
    </source>
</evidence>
<dbReference type="OrthoDB" id="74460at2759"/>
<sequence>MVGEIIVVPTLTVVRSNDPRALEDAKRYAKEGSGTYLYCDKSNSKFVMYKIFPKAGGSLKLSDTTYVNNGYTYERPKVRLLIVVPSDVDESAIMSSDIQAIKIAALVSQAAIAVEMLRFKRGLKRPDRGSTASFEIDYGWQAVSVGVPNEMRTYSGGAVIYLSGPITDELDSRLPPHAFLKVNKSFCELSADRHIARYVSQCLKMLGVRDVDFIRYLSFVLPYVSDPYEKECFETFLDVSLIKSNAIHFLPRSISELYSTFNSTEIFEECQSRSVPRFVKKEEDGSLKVAHTVGGVVASFYGAVLHEIGHLFKIPHTKSGVMAFGGDNIQKIFVLHSLTNLALLKKGSVPRTDYKTTTVLVNKDYEMAAKEVSESLFDSLSLHLMYYSNFVNWGGKNIFIPINVDFRNRTASSAAGIAFIVCNENSENSPLVHATEFDHKKSVNFGLYKEKKRILIVASDGNFLAVVA</sequence>
<dbReference type="InterPro" id="IPR021917">
    <property type="entry name" value="Unchr_Zn-peptidase-like"/>
</dbReference>
<evidence type="ECO:0000313" key="3">
    <source>
        <dbReference type="WBParaSite" id="EVEC_0000197201-mRNA-1"/>
    </source>
</evidence>
<dbReference type="WBParaSite" id="EVEC_0000197201-mRNA-1">
    <property type="protein sequence ID" value="EVEC_0000197201-mRNA-1"/>
    <property type="gene ID" value="EVEC_0000197201"/>
</dbReference>
<accession>A0A0N4UWU0</accession>
<proteinExistence type="predicted"/>
<reference evidence="1 2" key="2">
    <citation type="submission" date="2018-10" db="EMBL/GenBank/DDBJ databases">
        <authorList>
            <consortium name="Pathogen Informatics"/>
        </authorList>
    </citation>
    <scope>NUCLEOTIDE SEQUENCE [LARGE SCALE GENOMIC DNA]</scope>
</reference>
<dbReference type="EMBL" id="UXUI01007250">
    <property type="protein sequence ID" value="VDD86537.1"/>
    <property type="molecule type" value="Genomic_DNA"/>
</dbReference>
<gene>
    <name evidence="1" type="ORF">EVEC_LOCUS1680</name>
</gene>
<keyword evidence="2" id="KW-1185">Reference proteome</keyword>
<dbReference type="AlphaFoldDB" id="A0A0N4UWU0"/>
<name>A0A0N4UWU0_ENTVE</name>
<protein>
    <submittedName>
        <fullName evidence="3">Peptidase M12B domain-containing protein</fullName>
    </submittedName>
</protein>
<dbReference type="Proteomes" id="UP000274131">
    <property type="component" value="Unassembled WGS sequence"/>
</dbReference>